<dbReference type="RefSeq" id="WP_171679952.1">
    <property type="nucleotide sequence ID" value="NZ_JABGBN010000002.1"/>
</dbReference>
<dbReference type="Pfam" id="PF02470">
    <property type="entry name" value="MlaD"/>
    <property type="match status" value="1"/>
</dbReference>
<evidence type="ECO:0000259" key="2">
    <source>
        <dbReference type="Pfam" id="PF02470"/>
    </source>
</evidence>
<protein>
    <submittedName>
        <fullName evidence="3">MCE family protein</fullName>
    </submittedName>
</protein>
<proteinExistence type="predicted"/>
<feature type="domain" description="Mce/MlaD" evidence="2">
    <location>
        <begin position="38"/>
        <end position="116"/>
    </location>
</feature>
<accession>A0A849P4I7</accession>
<dbReference type="PANTHER" id="PTHR36698">
    <property type="entry name" value="BLL5892 PROTEIN"/>
    <property type="match status" value="1"/>
</dbReference>
<dbReference type="InterPro" id="IPR003399">
    <property type="entry name" value="Mce/MlaD"/>
</dbReference>
<evidence type="ECO:0000313" key="3">
    <source>
        <dbReference type="EMBL" id="NOL51254.1"/>
    </source>
</evidence>
<organism evidence="3 4">
    <name type="scientific">Pelistega suis</name>
    <dbReference type="NCBI Taxonomy" id="1631957"/>
    <lineage>
        <taxon>Bacteria</taxon>
        <taxon>Pseudomonadati</taxon>
        <taxon>Pseudomonadota</taxon>
        <taxon>Betaproteobacteria</taxon>
        <taxon>Burkholderiales</taxon>
        <taxon>Alcaligenaceae</taxon>
        <taxon>Pelistega</taxon>
    </lineage>
</organism>
<keyword evidence="1" id="KW-0812">Transmembrane</keyword>
<evidence type="ECO:0000313" key="4">
    <source>
        <dbReference type="Proteomes" id="UP000537862"/>
    </source>
</evidence>
<dbReference type="PANTHER" id="PTHR36698:SF2">
    <property type="entry name" value="MCE_MLAD DOMAIN-CONTAINING PROTEIN"/>
    <property type="match status" value="1"/>
</dbReference>
<sequence length="316" mass="34420">MEPKARHILIGAFTVGILALAMAFALWLARLDVYKSSHRYVVHFKESVNGLSRGSSVLFSGIKVGEVLELSLADEDPRHVYALITVDSKVPVYEDVKARLQFMGVTGQSVISLRSGAPHQALLAEIGNFDKTYGVPIISAVPSPLSALLEDGQSVVSNLTEISYSLKNLFSDKNIKSLGSILSNVDGVTSAVSDQQTIKEMMSRTNTVLADLGKAIKEYDKLAVNANTMLTKEGQQALASATQAMRNLERTGTTIQRLVTNNEGNINQGLQGFRELTPAIIEFKRAFGTLQNILREMEDRPAGYFIDGNSLKGFKP</sequence>
<keyword evidence="1" id="KW-0472">Membrane</keyword>
<gene>
    <name evidence="3" type="ORF">HKX39_03580</name>
</gene>
<dbReference type="AlphaFoldDB" id="A0A849P4I7"/>
<evidence type="ECO:0000256" key="1">
    <source>
        <dbReference type="SAM" id="Phobius"/>
    </source>
</evidence>
<comment type="caution">
    <text evidence="3">The sequence shown here is derived from an EMBL/GenBank/DDBJ whole genome shotgun (WGS) entry which is preliminary data.</text>
</comment>
<keyword evidence="1" id="KW-1133">Transmembrane helix</keyword>
<reference evidence="3 4" key="1">
    <citation type="submission" date="2020-05" db="EMBL/GenBank/DDBJ databases">
        <authorList>
            <person name="Niu N."/>
        </authorList>
    </citation>
    <scope>NUCLEOTIDE SEQUENCE [LARGE SCALE GENOMIC DNA]</scope>
    <source>
        <strain evidence="3 4">3340-03</strain>
    </source>
</reference>
<feature type="transmembrane region" description="Helical" evidence="1">
    <location>
        <begin position="7"/>
        <end position="29"/>
    </location>
</feature>
<name>A0A849P4I7_9BURK</name>
<dbReference type="EMBL" id="JABGBN010000002">
    <property type="protein sequence ID" value="NOL51254.1"/>
    <property type="molecule type" value="Genomic_DNA"/>
</dbReference>
<keyword evidence="4" id="KW-1185">Reference proteome</keyword>
<dbReference type="Proteomes" id="UP000537862">
    <property type="component" value="Unassembled WGS sequence"/>
</dbReference>